<gene>
    <name evidence="4" type="ORF">GCM10011506_15020</name>
</gene>
<accession>A0ABQ1LYF2</accession>
<dbReference type="InterPro" id="IPR013320">
    <property type="entry name" value="ConA-like_dom_sf"/>
</dbReference>
<dbReference type="PANTHER" id="PTHR10963">
    <property type="entry name" value="GLYCOSYL HYDROLASE-RELATED"/>
    <property type="match status" value="1"/>
</dbReference>
<dbReference type="PROSITE" id="PS51257">
    <property type="entry name" value="PROKAR_LIPOPROTEIN"/>
    <property type="match status" value="1"/>
</dbReference>
<organism evidence="4 5">
    <name type="scientific">Marivirga lumbricoides</name>
    <dbReference type="NCBI Taxonomy" id="1046115"/>
    <lineage>
        <taxon>Bacteria</taxon>
        <taxon>Pseudomonadati</taxon>
        <taxon>Bacteroidota</taxon>
        <taxon>Cytophagia</taxon>
        <taxon>Cytophagales</taxon>
        <taxon>Marivirgaceae</taxon>
        <taxon>Marivirga</taxon>
    </lineage>
</organism>
<feature type="domain" description="GH16" evidence="3">
    <location>
        <begin position="98"/>
        <end position="318"/>
    </location>
</feature>
<evidence type="ECO:0000313" key="4">
    <source>
        <dbReference type="EMBL" id="GGC30627.1"/>
    </source>
</evidence>
<sequence>MKNRFLVTVVFIALTATTFLSCNNNKQLDTPEEEVIVVVESEYDKTIEGKELGTWTEVFRDDFTDSSSSGMHWIFENNRADYNSTQTADYRASQVNYMDWDNREVIALSAIRSGDRFQAGHIKSKIKYGPEQNEEIRFKASLKLLARDGENSDGSPRFVNFDQTYGLWPAFWTVDEDGWPTKGEIDIMEGYSYGNSEKFTSNIFYGTTVGVSSLSHDNTVYEYNLEGDSTDGWHTIEMRWMNDSGTRSIHIFVNDQHVKTYNKETDPNLELQNFTPHNIIFNLNVGHDGEIFNNNLIDGFTKAYYFIDWVEVSKRDIKNQ</sequence>
<feature type="chain" id="PRO_5045789875" description="GH16 domain-containing protein" evidence="2">
    <location>
        <begin position="22"/>
        <end position="320"/>
    </location>
</feature>
<keyword evidence="5" id="KW-1185">Reference proteome</keyword>
<dbReference type="PANTHER" id="PTHR10963:SF24">
    <property type="entry name" value="GLYCOSIDASE C21B10.07-RELATED"/>
    <property type="match status" value="1"/>
</dbReference>
<dbReference type="Pfam" id="PF26113">
    <property type="entry name" value="GH16_XgeA"/>
    <property type="match status" value="1"/>
</dbReference>
<comment type="similarity">
    <text evidence="1">Belongs to the glycosyl hydrolase 16 family.</text>
</comment>
<reference evidence="5" key="1">
    <citation type="journal article" date="2019" name="Int. J. Syst. Evol. Microbiol.">
        <title>The Global Catalogue of Microorganisms (GCM) 10K type strain sequencing project: providing services to taxonomists for standard genome sequencing and annotation.</title>
        <authorList>
            <consortium name="The Broad Institute Genomics Platform"/>
            <consortium name="The Broad Institute Genome Sequencing Center for Infectious Disease"/>
            <person name="Wu L."/>
            <person name="Ma J."/>
        </authorList>
    </citation>
    <scope>NUCLEOTIDE SEQUENCE [LARGE SCALE GENOMIC DNA]</scope>
    <source>
        <strain evidence="5">CGMCC 1.10832</strain>
    </source>
</reference>
<name>A0ABQ1LYF2_9BACT</name>
<dbReference type="PROSITE" id="PS51762">
    <property type="entry name" value="GH16_2"/>
    <property type="match status" value="1"/>
</dbReference>
<feature type="signal peptide" evidence="2">
    <location>
        <begin position="1"/>
        <end position="21"/>
    </location>
</feature>
<comment type="caution">
    <text evidence="4">The sequence shown here is derived from an EMBL/GenBank/DDBJ whole genome shotgun (WGS) entry which is preliminary data.</text>
</comment>
<dbReference type="InterPro" id="IPR000757">
    <property type="entry name" value="Beta-glucanase-like"/>
</dbReference>
<evidence type="ECO:0000256" key="1">
    <source>
        <dbReference type="ARBA" id="ARBA00006865"/>
    </source>
</evidence>
<evidence type="ECO:0000313" key="5">
    <source>
        <dbReference type="Proteomes" id="UP000636010"/>
    </source>
</evidence>
<dbReference type="Gene3D" id="2.60.120.200">
    <property type="match status" value="1"/>
</dbReference>
<proteinExistence type="inferred from homology"/>
<keyword evidence="2" id="KW-0732">Signal</keyword>
<evidence type="ECO:0000259" key="3">
    <source>
        <dbReference type="PROSITE" id="PS51762"/>
    </source>
</evidence>
<dbReference type="InterPro" id="IPR050546">
    <property type="entry name" value="Glycosyl_Hydrlase_16"/>
</dbReference>
<dbReference type="RefSeq" id="WP_188461900.1">
    <property type="nucleotide sequence ID" value="NZ_BAABHU010000004.1"/>
</dbReference>
<dbReference type="SUPFAM" id="SSF49899">
    <property type="entry name" value="Concanavalin A-like lectins/glucanases"/>
    <property type="match status" value="1"/>
</dbReference>
<evidence type="ECO:0000256" key="2">
    <source>
        <dbReference type="SAM" id="SignalP"/>
    </source>
</evidence>
<protein>
    <recommendedName>
        <fullName evidence="3">GH16 domain-containing protein</fullName>
    </recommendedName>
</protein>
<dbReference type="Proteomes" id="UP000636010">
    <property type="component" value="Unassembled WGS sequence"/>
</dbReference>
<dbReference type="EMBL" id="BMEC01000004">
    <property type="protein sequence ID" value="GGC30627.1"/>
    <property type="molecule type" value="Genomic_DNA"/>
</dbReference>